<reference evidence="2 3" key="1">
    <citation type="submission" date="2018-01" db="EMBL/GenBank/DDBJ databases">
        <title>Complete genome sequence of Flavivirga eckloniae ECD14 isolated from seaweed Ecklonia cava.</title>
        <authorList>
            <person name="Lee J.H."/>
            <person name="Baik K.S."/>
            <person name="Seong C.N."/>
        </authorList>
    </citation>
    <scope>NUCLEOTIDE SEQUENCE [LARGE SCALE GENOMIC DNA]</scope>
    <source>
        <strain evidence="2 3">ECD14</strain>
    </source>
</reference>
<dbReference type="KEGG" id="fek:C1H87_07155"/>
<organism evidence="2 3">
    <name type="scientific">Flavivirga eckloniae</name>
    <dbReference type="NCBI Taxonomy" id="1803846"/>
    <lineage>
        <taxon>Bacteria</taxon>
        <taxon>Pseudomonadati</taxon>
        <taxon>Bacteroidota</taxon>
        <taxon>Flavobacteriia</taxon>
        <taxon>Flavobacteriales</taxon>
        <taxon>Flavobacteriaceae</taxon>
        <taxon>Flavivirga</taxon>
    </lineage>
</organism>
<dbReference type="RefSeq" id="WP_102755154.1">
    <property type="nucleotide sequence ID" value="NZ_CP025791.1"/>
</dbReference>
<dbReference type="Proteomes" id="UP000235826">
    <property type="component" value="Chromosome"/>
</dbReference>
<dbReference type="Gene3D" id="1.10.10.10">
    <property type="entry name" value="Winged helix-like DNA-binding domain superfamily/Winged helix DNA-binding domain"/>
    <property type="match status" value="1"/>
</dbReference>
<sequence>MTYTERKIKEKHLLYLIENKMLVSIEKTANDFDCSKKTVRRMLASLREEGYNIVYCRAIHNYIIRK</sequence>
<dbReference type="InterPro" id="IPR013196">
    <property type="entry name" value="HTH_11"/>
</dbReference>
<protein>
    <recommendedName>
        <fullName evidence="1">Helix-turn-helix type 11 domain-containing protein</fullName>
    </recommendedName>
</protein>
<accession>A0A2K9PN53</accession>
<dbReference type="SUPFAM" id="SSF46785">
    <property type="entry name" value="Winged helix' DNA-binding domain"/>
    <property type="match status" value="1"/>
</dbReference>
<dbReference type="OrthoDB" id="1450282at2"/>
<dbReference type="InterPro" id="IPR036390">
    <property type="entry name" value="WH_DNA-bd_sf"/>
</dbReference>
<evidence type="ECO:0000313" key="2">
    <source>
        <dbReference type="EMBL" id="AUP78499.1"/>
    </source>
</evidence>
<dbReference type="InterPro" id="IPR036388">
    <property type="entry name" value="WH-like_DNA-bd_sf"/>
</dbReference>
<proteinExistence type="predicted"/>
<dbReference type="AlphaFoldDB" id="A0A2K9PN53"/>
<evidence type="ECO:0000259" key="1">
    <source>
        <dbReference type="Pfam" id="PF08279"/>
    </source>
</evidence>
<name>A0A2K9PN53_9FLAO</name>
<gene>
    <name evidence="2" type="ORF">C1H87_07155</name>
</gene>
<dbReference type="EMBL" id="CP025791">
    <property type="protein sequence ID" value="AUP78499.1"/>
    <property type="molecule type" value="Genomic_DNA"/>
</dbReference>
<dbReference type="Pfam" id="PF08279">
    <property type="entry name" value="HTH_11"/>
    <property type="match status" value="1"/>
</dbReference>
<evidence type="ECO:0000313" key="3">
    <source>
        <dbReference type="Proteomes" id="UP000235826"/>
    </source>
</evidence>
<feature type="domain" description="Helix-turn-helix type 11" evidence="1">
    <location>
        <begin position="12"/>
        <end position="54"/>
    </location>
</feature>
<keyword evidence="3" id="KW-1185">Reference proteome</keyword>